<dbReference type="GO" id="GO:0005615">
    <property type="term" value="C:extracellular space"/>
    <property type="evidence" value="ECO:0007669"/>
    <property type="project" value="TreeGrafter"/>
</dbReference>
<protein>
    <recommendedName>
        <fullName evidence="14">Serine protease</fullName>
    </recommendedName>
</protein>
<keyword evidence="4 6" id="KW-0720">Serine protease</keyword>
<evidence type="ECO:0000256" key="4">
    <source>
        <dbReference type="ARBA" id="ARBA00022825"/>
    </source>
</evidence>
<dbReference type="PANTHER" id="PTHR43806:SF11">
    <property type="entry name" value="CEREVISIN-RELATED"/>
    <property type="match status" value="1"/>
</dbReference>
<dbReference type="PROSITE" id="PS00138">
    <property type="entry name" value="SUBTILASE_SER"/>
    <property type="match status" value="1"/>
</dbReference>
<feature type="chain" id="PRO_5035304606" description="Serine protease" evidence="9">
    <location>
        <begin position="34"/>
        <end position="559"/>
    </location>
</feature>
<feature type="active site" description="Charge relay system" evidence="5 6">
    <location>
        <position position="163"/>
    </location>
</feature>
<dbReference type="PRINTS" id="PR00723">
    <property type="entry name" value="SUBTILISIN"/>
</dbReference>
<keyword evidence="2 6" id="KW-0645">Protease</keyword>
<feature type="active site" description="Charge relay system" evidence="5 6">
    <location>
        <position position="196"/>
    </location>
</feature>
<sequence>MRRIGVRRFLSGVTLVTAGLVATGLLGTGAAQAAPAEGTVRDAGVAGAIPDSYIVVFKDGSAESRTVDAAAGKLTRAYGGTVRHAYTRAVNGFSARLTATAARRLAANPAVAYVEADRQVHATGTQTNPPSWGLDRIDQAGLPLSGAYTYPTAAANVTAYIIDTGIRITHTDFGGRARYGYDFIDNDAVPDDCAGHGTHVAGTVGGSTYGVAKAVQLVAVRVLDCSGSGSYSQIIAGVDWVTKNAVKPAVANMSLGGAAGSTLDNAVKKSIASGVTYAVAAGNDNADACTKSPARLPEAITVAATDASDARASFSNYGTCVDLFAPGVNITSAYKTSDTATARMNGTSMATPHVAGVAALYLSANPTASPAQVRDALVTATVGGRVTNPAAGSPNKLLNLTVTATVTNPAPTPTPTPTPTPAPTQPSSGIPAVVSLRARANDRFVCAESGGGSWLVANRAAAGLWETYDTVDTGDGYIALRARANGRYVVAESGGGAPLIANRTAIGLWEKFRLIRNADGTVSLLAAANGRYVTAESAGGAPLIANRTTIGLWESFTLA</sequence>
<dbReference type="Gene3D" id="3.30.70.80">
    <property type="entry name" value="Peptidase S8 propeptide/proteinase inhibitor I9"/>
    <property type="match status" value="1"/>
</dbReference>
<dbReference type="InterPro" id="IPR037045">
    <property type="entry name" value="S8pro/Inhibitor_I9_sf"/>
</dbReference>
<gene>
    <name evidence="12" type="ORF">Pme01_40860</name>
</gene>
<dbReference type="InterPro" id="IPR036852">
    <property type="entry name" value="Peptidase_S8/S53_dom_sf"/>
</dbReference>
<evidence type="ECO:0000313" key="12">
    <source>
        <dbReference type="EMBL" id="GII24489.1"/>
    </source>
</evidence>
<organism evidence="12 13">
    <name type="scientific">Planosporangium mesophilum</name>
    <dbReference type="NCBI Taxonomy" id="689768"/>
    <lineage>
        <taxon>Bacteria</taxon>
        <taxon>Bacillati</taxon>
        <taxon>Actinomycetota</taxon>
        <taxon>Actinomycetes</taxon>
        <taxon>Micromonosporales</taxon>
        <taxon>Micromonosporaceae</taxon>
        <taxon>Planosporangium</taxon>
    </lineage>
</organism>
<dbReference type="Gene3D" id="2.80.10.50">
    <property type="match status" value="1"/>
</dbReference>
<accession>A0A8J3TDU9</accession>
<dbReference type="CDD" id="cd04077">
    <property type="entry name" value="Peptidases_S8_PCSK9_ProteinaseK_like"/>
    <property type="match status" value="1"/>
</dbReference>
<dbReference type="AlphaFoldDB" id="A0A8J3TDU9"/>
<keyword evidence="13" id="KW-1185">Reference proteome</keyword>
<evidence type="ECO:0000256" key="7">
    <source>
        <dbReference type="RuleBase" id="RU003355"/>
    </source>
</evidence>
<dbReference type="InterPro" id="IPR023827">
    <property type="entry name" value="Peptidase_S8_Asp-AS"/>
</dbReference>
<feature type="domain" description="Peptidase S8/S53" evidence="10">
    <location>
        <begin position="161"/>
        <end position="381"/>
    </location>
</feature>
<comment type="caution">
    <text evidence="12">The sequence shown here is derived from an EMBL/GenBank/DDBJ whole genome shotgun (WGS) entry which is preliminary data.</text>
</comment>
<dbReference type="PROSITE" id="PS00136">
    <property type="entry name" value="SUBTILASE_ASP"/>
    <property type="match status" value="1"/>
</dbReference>
<evidence type="ECO:0000256" key="2">
    <source>
        <dbReference type="ARBA" id="ARBA00022670"/>
    </source>
</evidence>
<dbReference type="InterPro" id="IPR000209">
    <property type="entry name" value="Peptidase_S8/S53_dom"/>
</dbReference>
<feature type="compositionally biased region" description="Pro residues" evidence="8">
    <location>
        <begin position="410"/>
        <end position="424"/>
    </location>
</feature>
<dbReference type="Gene3D" id="3.40.50.200">
    <property type="entry name" value="Peptidase S8/S53 domain"/>
    <property type="match status" value="1"/>
</dbReference>
<evidence type="ECO:0000259" key="10">
    <source>
        <dbReference type="Pfam" id="PF00082"/>
    </source>
</evidence>
<dbReference type="PROSITE" id="PS51892">
    <property type="entry name" value="SUBTILASE"/>
    <property type="match status" value="1"/>
</dbReference>
<dbReference type="Pfam" id="PF00082">
    <property type="entry name" value="Peptidase_S8"/>
    <property type="match status" value="1"/>
</dbReference>
<dbReference type="Pfam" id="PF05922">
    <property type="entry name" value="Inhibitor_I9"/>
    <property type="match status" value="1"/>
</dbReference>
<dbReference type="PROSITE" id="PS00137">
    <property type="entry name" value="SUBTILASE_HIS"/>
    <property type="match status" value="1"/>
</dbReference>
<dbReference type="InterPro" id="IPR015500">
    <property type="entry name" value="Peptidase_S8_subtilisin-rel"/>
</dbReference>
<proteinExistence type="inferred from homology"/>
<dbReference type="InterPro" id="IPR006311">
    <property type="entry name" value="TAT_signal"/>
</dbReference>
<feature type="active site" description="Charge relay system" evidence="5 6">
    <location>
        <position position="348"/>
    </location>
</feature>
<dbReference type="InterPro" id="IPR023828">
    <property type="entry name" value="Peptidase_S8_Ser-AS"/>
</dbReference>
<dbReference type="GO" id="GO:0006508">
    <property type="term" value="P:proteolysis"/>
    <property type="evidence" value="ECO:0007669"/>
    <property type="project" value="UniProtKB-KW"/>
</dbReference>
<evidence type="ECO:0000259" key="11">
    <source>
        <dbReference type="Pfam" id="PF05922"/>
    </source>
</evidence>
<dbReference type="SUPFAM" id="SSF50405">
    <property type="entry name" value="Actin-crosslinking proteins"/>
    <property type="match status" value="1"/>
</dbReference>
<dbReference type="EMBL" id="BOON01000038">
    <property type="protein sequence ID" value="GII24489.1"/>
    <property type="molecule type" value="Genomic_DNA"/>
</dbReference>
<dbReference type="InterPro" id="IPR022398">
    <property type="entry name" value="Peptidase_S8_His-AS"/>
</dbReference>
<feature type="domain" description="Inhibitor I9" evidence="11">
    <location>
        <begin position="52"/>
        <end position="122"/>
    </location>
</feature>
<feature type="region of interest" description="Disordered" evidence="8">
    <location>
        <begin position="406"/>
        <end position="429"/>
    </location>
</feature>
<dbReference type="PROSITE" id="PS51318">
    <property type="entry name" value="TAT"/>
    <property type="match status" value="1"/>
</dbReference>
<evidence type="ECO:0000256" key="3">
    <source>
        <dbReference type="ARBA" id="ARBA00022801"/>
    </source>
</evidence>
<dbReference type="CDD" id="cd00257">
    <property type="entry name" value="beta-trefoil_FSCN-like"/>
    <property type="match status" value="1"/>
</dbReference>
<dbReference type="InterPro" id="IPR050131">
    <property type="entry name" value="Peptidase_S8_subtilisin-like"/>
</dbReference>
<dbReference type="PANTHER" id="PTHR43806">
    <property type="entry name" value="PEPTIDASE S8"/>
    <property type="match status" value="1"/>
</dbReference>
<dbReference type="SUPFAM" id="SSF52743">
    <property type="entry name" value="Subtilisin-like"/>
    <property type="match status" value="1"/>
</dbReference>
<name>A0A8J3TDU9_9ACTN</name>
<dbReference type="Proteomes" id="UP000599074">
    <property type="component" value="Unassembled WGS sequence"/>
</dbReference>
<dbReference type="SUPFAM" id="SSF54897">
    <property type="entry name" value="Protease propeptides/inhibitors"/>
    <property type="match status" value="1"/>
</dbReference>
<dbReference type="InterPro" id="IPR008999">
    <property type="entry name" value="Actin-crosslinking"/>
</dbReference>
<reference evidence="12" key="1">
    <citation type="submission" date="2021-01" db="EMBL/GenBank/DDBJ databases">
        <title>Whole genome shotgun sequence of Planosporangium mesophilum NBRC 109066.</title>
        <authorList>
            <person name="Komaki H."/>
            <person name="Tamura T."/>
        </authorList>
    </citation>
    <scope>NUCLEOTIDE SEQUENCE</scope>
    <source>
        <strain evidence="12">NBRC 109066</strain>
    </source>
</reference>
<evidence type="ECO:0000256" key="6">
    <source>
        <dbReference type="PROSITE-ProRule" id="PRU01240"/>
    </source>
</evidence>
<keyword evidence="3 6" id="KW-0378">Hydrolase</keyword>
<evidence type="ECO:0008006" key="14">
    <source>
        <dbReference type="Google" id="ProtNLM"/>
    </source>
</evidence>
<evidence type="ECO:0000256" key="5">
    <source>
        <dbReference type="PIRSR" id="PIRSR615500-1"/>
    </source>
</evidence>
<dbReference type="FunFam" id="3.40.50.200:FF:000014">
    <property type="entry name" value="Proteinase K"/>
    <property type="match status" value="1"/>
</dbReference>
<evidence type="ECO:0000256" key="8">
    <source>
        <dbReference type="SAM" id="MobiDB-lite"/>
    </source>
</evidence>
<dbReference type="GO" id="GO:0004252">
    <property type="term" value="F:serine-type endopeptidase activity"/>
    <property type="evidence" value="ECO:0007669"/>
    <property type="project" value="UniProtKB-UniRule"/>
</dbReference>
<keyword evidence="9" id="KW-0732">Signal</keyword>
<dbReference type="InterPro" id="IPR010259">
    <property type="entry name" value="S8pro/Inhibitor_I9"/>
</dbReference>
<evidence type="ECO:0000256" key="9">
    <source>
        <dbReference type="SAM" id="SignalP"/>
    </source>
</evidence>
<evidence type="ECO:0000256" key="1">
    <source>
        <dbReference type="ARBA" id="ARBA00011073"/>
    </source>
</evidence>
<dbReference type="InterPro" id="IPR034193">
    <property type="entry name" value="PCSK9_ProteinaseK-like"/>
</dbReference>
<comment type="similarity">
    <text evidence="1 6 7">Belongs to the peptidase S8 family.</text>
</comment>
<evidence type="ECO:0000313" key="13">
    <source>
        <dbReference type="Proteomes" id="UP000599074"/>
    </source>
</evidence>
<feature type="signal peptide" evidence="9">
    <location>
        <begin position="1"/>
        <end position="33"/>
    </location>
</feature>